<evidence type="ECO:0000256" key="3">
    <source>
        <dbReference type="ARBA" id="ARBA00022692"/>
    </source>
</evidence>
<evidence type="ECO:0000256" key="5">
    <source>
        <dbReference type="ARBA" id="ARBA00023136"/>
    </source>
</evidence>
<protein>
    <recommendedName>
        <fullName evidence="9">YitT family protein</fullName>
    </recommendedName>
</protein>
<dbReference type="Pfam" id="PF02588">
    <property type="entry name" value="YitT_membrane"/>
    <property type="match status" value="1"/>
</dbReference>
<dbReference type="Proteomes" id="UP000233375">
    <property type="component" value="Unassembled WGS sequence"/>
</dbReference>
<feature type="transmembrane region" description="Helical" evidence="6">
    <location>
        <begin position="67"/>
        <end position="86"/>
    </location>
</feature>
<dbReference type="EMBL" id="PISE01000010">
    <property type="protein sequence ID" value="PKG24828.1"/>
    <property type="molecule type" value="Genomic_DNA"/>
</dbReference>
<dbReference type="GO" id="GO:0005886">
    <property type="term" value="C:plasma membrane"/>
    <property type="evidence" value="ECO:0007669"/>
    <property type="project" value="UniProtKB-SubCell"/>
</dbReference>
<keyword evidence="4 6" id="KW-1133">Transmembrane helix</keyword>
<feature type="transmembrane region" description="Helical" evidence="6">
    <location>
        <begin position="40"/>
        <end position="60"/>
    </location>
</feature>
<dbReference type="AlphaFoldDB" id="A0A2N0Z5N3"/>
<feature type="transmembrane region" description="Helical" evidence="6">
    <location>
        <begin position="165"/>
        <end position="181"/>
    </location>
</feature>
<keyword evidence="5 6" id="KW-0472">Membrane</keyword>
<keyword evidence="8" id="KW-1185">Reference proteome</keyword>
<sequence>MKKLLKILLGCMIVAVGLILLRHADIVTGGTAGLSISISYLTDLPFSWIFFIINVPFYIFSFYQMGFKFTLLTILSVSLLSLLSGLDSLLPAFAIPSLVGAILGGVIIGFGLSILFMNQASLGGANIFALFMQKKYNWNPGKVNFVFDFCVVLIGLYSIGLIKGVYSIISIAVASIVIAYFKNNIAAKNFQVPASVSVQREVSAN</sequence>
<keyword evidence="3 6" id="KW-0812">Transmembrane</keyword>
<keyword evidence="2" id="KW-1003">Cell membrane</keyword>
<evidence type="ECO:0000256" key="2">
    <source>
        <dbReference type="ARBA" id="ARBA00022475"/>
    </source>
</evidence>
<dbReference type="InterPro" id="IPR051461">
    <property type="entry name" value="UPF0750_membrane"/>
</dbReference>
<dbReference type="InterPro" id="IPR003740">
    <property type="entry name" value="YitT"/>
</dbReference>
<accession>A0A2N0Z5N3</accession>
<evidence type="ECO:0000313" key="8">
    <source>
        <dbReference type="Proteomes" id="UP000233375"/>
    </source>
</evidence>
<evidence type="ECO:0008006" key="9">
    <source>
        <dbReference type="Google" id="ProtNLM"/>
    </source>
</evidence>
<reference evidence="7 8" key="1">
    <citation type="journal article" date="2003" name="Int. J. Syst. Evol. Microbiol.">
        <title>Bacillus nealsonii sp. nov., isolated from a spacecraft-assembly facility, whose spores are gamma-radiation resistant.</title>
        <authorList>
            <person name="Venkateswaran K."/>
            <person name="Kempf M."/>
            <person name="Chen F."/>
            <person name="Satomi M."/>
            <person name="Nicholson W."/>
            <person name="Kern R."/>
        </authorList>
    </citation>
    <scope>NUCLEOTIDE SEQUENCE [LARGE SCALE GENOMIC DNA]</scope>
    <source>
        <strain evidence="7 8">FO-92</strain>
    </source>
</reference>
<feature type="transmembrane region" description="Helical" evidence="6">
    <location>
        <begin position="98"/>
        <end position="131"/>
    </location>
</feature>
<gene>
    <name evidence="7" type="ORF">CWS01_04510</name>
</gene>
<evidence type="ECO:0000256" key="4">
    <source>
        <dbReference type="ARBA" id="ARBA00022989"/>
    </source>
</evidence>
<evidence type="ECO:0000256" key="6">
    <source>
        <dbReference type="SAM" id="Phobius"/>
    </source>
</evidence>
<comment type="caution">
    <text evidence="7">The sequence shown here is derived from an EMBL/GenBank/DDBJ whole genome shotgun (WGS) entry which is preliminary data.</text>
</comment>
<feature type="transmembrane region" description="Helical" evidence="6">
    <location>
        <begin position="143"/>
        <end position="159"/>
    </location>
</feature>
<dbReference type="OrthoDB" id="1523490at2"/>
<evidence type="ECO:0000256" key="1">
    <source>
        <dbReference type="ARBA" id="ARBA00004651"/>
    </source>
</evidence>
<evidence type="ECO:0000313" key="7">
    <source>
        <dbReference type="EMBL" id="PKG24828.1"/>
    </source>
</evidence>
<dbReference type="PANTHER" id="PTHR33545">
    <property type="entry name" value="UPF0750 MEMBRANE PROTEIN YITT-RELATED"/>
    <property type="match status" value="1"/>
</dbReference>
<organism evidence="7 8">
    <name type="scientific">Niallia nealsonii</name>
    <dbReference type="NCBI Taxonomy" id="115979"/>
    <lineage>
        <taxon>Bacteria</taxon>
        <taxon>Bacillati</taxon>
        <taxon>Bacillota</taxon>
        <taxon>Bacilli</taxon>
        <taxon>Bacillales</taxon>
        <taxon>Bacillaceae</taxon>
        <taxon>Niallia</taxon>
    </lineage>
</organism>
<comment type="subcellular location">
    <subcellularLocation>
        <location evidence="1">Cell membrane</location>
        <topology evidence="1">Multi-pass membrane protein</topology>
    </subcellularLocation>
</comment>
<proteinExistence type="predicted"/>
<name>A0A2N0Z5N3_9BACI</name>
<dbReference type="RefSeq" id="WP_101175858.1">
    <property type="nucleotide sequence ID" value="NZ_PISE01000010.1"/>
</dbReference>
<dbReference type="PANTHER" id="PTHR33545:SF5">
    <property type="entry name" value="UPF0750 MEMBRANE PROTEIN YITT"/>
    <property type="match status" value="1"/>
</dbReference>